<evidence type="ECO:0000313" key="2">
    <source>
        <dbReference type="Proteomes" id="UP000275078"/>
    </source>
</evidence>
<name>A0A3N4HQR5_ASCIM</name>
<protein>
    <submittedName>
        <fullName evidence="1">Uncharacterized protein</fullName>
    </submittedName>
</protein>
<dbReference type="EMBL" id="ML119766">
    <property type="protein sequence ID" value="RPA75326.1"/>
    <property type="molecule type" value="Genomic_DNA"/>
</dbReference>
<accession>A0A3N4HQR5</accession>
<proteinExistence type="predicted"/>
<gene>
    <name evidence="1" type="ORF">BJ508DRAFT_312084</name>
</gene>
<dbReference type="Proteomes" id="UP000275078">
    <property type="component" value="Unassembled WGS sequence"/>
</dbReference>
<reference evidence="1 2" key="1">
    <citation type="journal article" date="2018" name="Nat. Ecol. Evol.">
        <title>Pezizomycetes genomes reveal the molecular basis of ectomycorrhizal truffle lifestyle.</title>
        <authorList>
            <person name="Murat C."/>
            <person name="Payen T."/>
            <person name="Noel B."/>
            <person name="Kuo A."/>
            <person name="Morin E."/>
            <person name="Chen J."/>
            <person name="Kohler A."/>
            <person name="Krizsan K."/>
            <person name="Balestrini R."/>
            <person name="Da Silva C."/>
            <person name="Montanini B."/>
            <person name="Hainaut M."/>
            <person name="Levati E."/>
            <person name="Barry K.W."/>
            <person name="Belfiori B."/>
            <person name="Cichocki N."/>
            <person name="Clum A."/>
            <person name="Dockter R.B."/>
            <person name="Fauchery L."/>
            <person name="Guy J."/>
            <person name="Iotti M."/>
            <person name="Le Tacon F."/>
            <person name="Lindquist E.A."/>
            <person name="Lipzen A."/>
            <person name="Malagnac F."/>
            <person name="Mello A."/>
            <person name="Molinier V."/>
            <person name="Miyauchi S."/>
            <person name="Poulain J."/>
            <person name="Riccioni C."/>
            <person name="Rubini A."/>
            <person name="Sitrit Y."/>
            <person name="Splivallo R."/>
            <person name="Traeger S."/>
            <person name="Wang M."/>
            <person name="Zifcakova L."/>
            <person name="Wipf D."/>
            <person name="Zambonelli A."/>
            <person name="Paolocci F."/>
            <person name="Nowrousian M."/>
            <person name="Ottonello S."/>
            <person name="Baldrian P."/>
            <person name="Spatafora J.W."/>
            <person name="Henrissat B."/>
            <person name="Nagy L.G."/>
            <person name="Aury J.M."/>
            <person name="Wincker P."/>
            <person name="Grigoriev I.V."/>
            <person name="Bonfante P."/>
            <person name="Martin F.M."/>
        </authorList>
    </citation>
    <scope>NUCLEOTIDE SEQUENCE [LARGE SCALE GENOMIC DNA]</scope>
    <source>
        <strain evidence="1 2">RN42</strain>
    </source>
</reference>
<evidence type="ECO:0000313" key="1">
    <source>
        <dbReference type="EMBL" id="RPA75326.1"/>
    </source>
</evidence>
<sequence length="323" mass="36712">MTTGLQERIFGWNNFTSRAPFNWILILTIPTFMIYEHWQGEGPSKSAPKRNRHLSSHICLQLDTSCSIEVRTVGDVAGRGRIGPNNITTYDGYGTIIAPSSSSYGHTIFALDDTLLIASSNTLVALTTSKHTFPSRTISHSSDFRLSTTCYLMDNQSNHEDRVPTRTILTPVSKRRDAPRHINEERNGYFINFLKNMGKLTEVKLSQAKSKGSDRKQRSAIFKELKASYKWEFEELFCMNGDSEPENSKHHAFRVKFDKYNFDNYALADDNGDFIVDTICPMILNLLVRPLQISVKSYKECIEELFSGKKKLDELSVELSGRS</sequence>
<keyword evidence="2" id="KW-1185">Reference proteome</keyword>
<dbReference type="AlphaFoldDB" id="A0A3N4HQR5"/>
<organism evidence="1 2">
    <name type="scientific">Ascobolus immersus RN42</name>
    <dbReference type="NCBI Taxonomy" id="1160509"/>
    <lineage>
        <taxon>Eukaryota</taxon>
        <taxon>Fungi</taxon>
        <taxon>Dikarya</taxon>
        <taxon>Ascomycota</taxon>
        <taxon>Pezizomycotina</taxon>
        <taxon>Pezizomycetes</taxon>
        <taxon>Pezizales</taxon>
        <taxon>Ascobolaceae</taxon>
        <taxon>Ascobolus</taxon>
    </lineage>
</organism>